<name>A0AB72Z8D5_LISIO</name>
<dbReference type="EMBL" id="AGCN01000032">
    <property type="protein sequence ID" value="EHN61104.1"/>
    <property type="molecule type" value="Genomic_DNA"/>
</dbReference>
<feature type="transmembrane region" description="Helical" evidence="1">
    <location>
        <begin position="6"/>
        <end position="29"/>
    </location>
</feature>
<dbReference type="Proteomes" id="UP000003597">
    <property type="component" value="Unassembled WGS sequence"/>
</dbReference>
<keyword evidence="1" id="KW-0472">Membrane</keyword>
<comment type="caution">
    <text evidence="2">The sequence shown here is derived from an EMBL/GenBank/DDBJ whole genome shotgun (WGS) entry which is preliminary data.</text>
</comment>
<protein>
    <submittedName>
        <fullName evidence="2">Uncharacterized protein</fullName>
    </submittedName>
</protein>
<accession>A0AB72Z8D5</accession>
<keyword evidence="1" id="KW-0812">Transmembrane</keyword>
<organism evidence="2 3">
    <name type="scientific">Listeria innocua ATCC 33091</name>
    <dbReference type="NCBI Taxonomy" id="1002366"/>
    <lineage>
        <taxon>Bacteria</taxon>
        <taxon>Bacillati</taxon>
        <taxon>Bacillota</taxon>
        <taxon>Bacilli</taxon>
        <taxon>Bacillales</taxon>
        <taxon>Listeriaceae</taxon>
        <taxon>Listeria</taxon>
    </lineage>
</organism>
<dbReference type="AlphaFoldDB" id="A0AB72Z8D5"/>
<keyword evidence="3" id="KW-1185">Reference proteome</keyword>
<gene>
    <name evidence="2" type="ORF">HMPREF0557_01844</name>
</gene>
<evidence type="ECO:0000313" key="3">
    <source>
        <dbReference type="Proteomes" id="UP000003597"/>
    </source>
</evidence>
<evidence type="ECO:0000313" key="2">
    <source>
        <dbReference type="EMBL" id="EHN61104.1"/>
    </source>
</evidence>
<proteinExistence type="predicted"/>
<reference evidence="2 3" key="1">
    <citation type="submission" date="2011-08" db="EMBL/GenBank/DDBJ databases">
        <authorList>
            <person name="Weinstock G."/>
            <person name="Sodergren E."/>
            <person name="Clifton S."/>
            <person name="Fulton L."/>
            <person name="Fulton B."/>
            <person name="Courtney L."/>
            <person name="Fronick C."/>
            <person name="Harrison M."/>
            <person name="Strong C."/>
            <person name="Farmer C."/>
            <person name="Delahaunty K."/>
            <person name="Markovic C."/>
            <person name="Hall O."/>
            <person name="Minx P."/>
            <person name="Tomlinson C."/>
            <person name="Mitreva M."/>
            <person name="Hou S."/>
            <person name="Chen J."/>
            <person name="Wollam A."/>
            <person name="Pepin K.H."/>
            <person name="Johnson M."/>
            <person name="Bhonagiri V."/>
            <person name="Zhang X."/>
            <person name="Suruliraj S."/>
            <person name="Warren W."/>
            <person name="Chinwalla A."/>
            <person name="Mardis E.R."/>
            <person name="Wilson R.K."/>
        </authorList>
    </citation>
    <scope>NUCLEOTIDE SEQUENCE [LARGE SCALE GENOMIC DNA]</scope>
    <source>
        <strain evidence="2 3">ATCC 33091</strain>
    </source>
</reference>
<sequence>MQAFKIVFFSLYTLKIATSVNFFSISLIYKAKMTIFCYKKEFIVLFKMQDKTLF</sequence>
<keyword evidence="1" id="KW-1133">Transmembrane helix</keyword>
<evidence type="ECO:0000256" key="1">
    <source>
        <dbReference type="SAM" id="Phobius"/>
    </source>
</evidence>